<protein>
    <recommendedName>
        <fullName evidence="2">DUF7144 domain-containing protein</fullName>
    </recommendedName>
</protein>
<evidence type="ECO:0000256" key="1">
    <source>
        <dbReference type="SAM" id="Phobius"/>
    </source>
</evidence>
<dbReference type="Proteomes" id="UP001147653">
    <property type="component" value="Unassembled WGS sequence"/>
</dbReference>
<keyword evidence="1" id="KW-0812">Transmembrane</keyword>
<feature type="domain" description="DUF7144" evidence="2">
    <location>
        <begin position="23"/>
        <end position="137"/>
    </location>
</feature>
<gene>
    <name evidence="3" type="ORF">OJ997_13725</name>
</gene>
<sequence length="144" mass="15356">MTKTQTRVPPAEASSAGAAWTGWVVFASIMLAVVGLINLVQGFAALFSEDYFVIQSGNELLVGDFETWGIVMLIWGGAQVAAGMGLNTGHGWARVLAVTVACVSILVQIAFLAAFPIWSLTIIALDVIVIYALTARWEEARAEL</sequence>
<feature type="transmembrane region" description="Helical" evidence="1">
    <location>
        <begin position="20"/>
        <end position="47"/>
    </location>
</feature>
<keyword evidence="1" id="KW-1133">Transmembrane helix</keyword>
<evidence type="ECO:0000313" key="3">
    <source>
        <dbReference type="EMBL" id="MDA0181360.1"/>
    </source>
</evidence>
<name>A0A9X3N7L8_9ACTN</name>
<reference evidence="3" key="1">
    <citation type="submission" date="2022-10" db="EMBL/GenBank/DDBJ databases">
        <title>The WGS of Solirubrobacter phytolaccae KCTC 29190.</title>
        <authorList>
            <person name="Jiang Z."/>
        </authorList>
    </citation>
    <scope>NUCLEOTIDE SEQUENCE</scope>
    <source>
        <strain evidence="3">KCTC 29190</strain>
    </source>
</reference>
<dbReference type="InterPro" id="IPR055568">
    <property type="entry name" value="DUF7144"/>
</dbReference>
<keyword evidence="1" id="KW-0472">Membrane</keyword>
<comment type="caution">
    <text evidence="3">The sequence shown here is derived from an EMBL/GenBank/DDBJ whole genome shotgun (WGS) entry which is preliminary data.</text>
</comment>
<dbReference type="RefSeq" id="WP_270025675.1">
    <property type="nucleotide sequence ID" value="NZ_JAPDDP010000021.1"/>
</dbReference>
<proteinExistence type="predicted"/>
<feature type="transmembrane region" description="Helical" evidence="1">
    <location>
        <begin position="93"/>
        <end position="111"/>
    </location>
</feature>
<keyword evidence="4" id="KW-1185">Reference proteome</keyword>
<dbReference type="EMBL" id="JAPDDP010000021">
    <property type="protein sequence ID" value="MDA0181360.1"/>
    <property type="molecule type" value="Genomic_DNA"/>
</dbReference>
<dbReference type="AlphaFoldDB" id="A0A9X3N7L8"/>
<evidence type="ECO:0000313" key="4">
    <source>
        <dbReference type="Proteomes" id="UP001147653"/>
    </source>
</evidence>
<feature type="transmembrane region" description="Helical" evidence="1">
    <location>
        <begin position="117"/>
        <end position="134"/>
    </location>
</feature>
<dbReference type="Pfam" id="PF23636">
    <property type="entry name" value="DUF7144"/>
    <property type="match status" value="1"/>
</dbReference>
<feature type="transmembrane region" description="Helical" evidence="1">
    <location>
        <begin position="67"/>
        <end position="86"/>
    </location>
</feature>
<accession>A0A9X3N7L8</accession>
<evidence type="ECO:0000259" key="2">
    <source>
        <dbReference type="Pfam" id="PF23636"/>
    </source>
</evidence>
<organism evidence="3 4">
    <name type="scientific">Solirubrobacter phytolaccae</name>
    <dbReference type="NCBI Taxonomy" id="1404360"/>
    <lineage>
        <taxon>Bacteria</taxon>
        <taxon>Bacillati</taxon>
        <taxon>Actinomycetota</taxon>
        <taxon>Thermoleophilia</taxon>
        <taxon>Solirubrobacterales</taxon>
        <taxon>Solirubrobacteraceae</taxon>
        <taxon>Solirubrobacter</taxon>
    </lineage>
</organism>